<comment type="caution">
    <text evidence="6">The sequence shown here is derived from an EMBL/GenBank/DDBJ whole genome shotgun (WGS) entry which is preliminary data.</text>
</comment>
<dbReference type="InterPro" id="IPR000281">
    <property type="entry name" value="HTH_RpiR"/>
</dbReference>
<dbReference type="CDD" id="cd05013">
    <property type="entry name" value="SIS_RpiR"/>
    <property type="match status" value="1"/>
</dbReference>
<dbReference type="SUPFAM" id="SSF46689">
    <property type="entry name" value="Homeodomain-like"/>
    <property type="match status" value="1"/>
</dbReference>
<evidence type="ECO:0000256" key="4">
    <source>
        <dbReference type="SAM" id="MobiDB-lite"/>
    </source>
</evidence>
<organism evidence="6 7">
    <name type="scientific">Nesterenkonia sandarakina</name>
    <dbReference type="NCBI Taxonomy" id="272918"/>
    <lineage>
        <taxon>Bacteria</taxon>
        <taxon>Bacillati</taxon>
        <taxon>Actinomycetota</taxon>
        <taxon>Actinomycetes</taxon>
        <taxon>Micrococcales</taxon>
        <taxon>Micrococcaceae</taxon>
        <taxon>Nesterenkonia</taxon>
    </lineage>
</organism>
<keyword evidence="2 6" id="KW-0238">DNA-binding</keyword>
<keyword evidence="1" id="KW-0805">Transcription regulation</keyword>
<gene>
    <name evidence="6" type="ORF">HNR11_001400</name>
</gene>
<protein>
    <submittedName>
        <fullName evidence="6">DNA-binding MurR/RpiR family transcriptional regulator</fullName>
    </submittedName>
</protein>
<dbReference type="InterPro" id="IPR009057">
    <property type="entry name" value="Homeodomain-like_sf"/>
</dbReference>
<keyword evidence="7" id="KW-1185">Reference proteome</keyword>
<accession>A0A7Z0J3C6</accession>
<feature type="region of interest" description="Disordered" evidence="4">
    <location>
        <begin position="108"/>
        <end position="132"/>
    </location>
</feature>
<feature type="compositionally biased region" description="Polar residues" evidence="4">
    <location>
        <begin position="120"/>
        <end position="129"/>
    </location>
</feature>
<dbReference type="RefSeq" id="WP_246310346.1">
    <property type="nucleotide sequence ID" value="NZ_BAAALK010000002.1"/>
</dbReference>
<dbReference type="PROSITE" id="PS51071">
    <property type="entry name" value="HTH_RPIR"/>
    <property type="match status" value="1"/>
</dbReference>
<feature type="region of interest" description="Disordered" evidence="4">
    <location>
        <begin position="1"/>
        <end position="32"/>
    </location>
</feature>
<dbReference type="GO" id="GO:0097367">
    <property type="term" value="F:carbohydrate derivative binding"/>
    <property type="evidence" value="ECO:0007669"/>
    <property type="project" value="InterPro"/>
</dbReference>
<dbReference type="Gene3D" id="3.40.50.10490">
    <property type="entry name" value="Glucose-6-phosphate isomerase like protein, domain 1"/>
    <property type="match status" value="1"/>
</dbReference>
<dbReference type="EMBL" id="JACCFQ010000001">
    <property type="protein sequence ID" value="NYJ16866.1"/>
    <property type="molecule type" value="Genomic_DNA"/>
</dbReference>
<dbReference type="InterPro" id="IPR035472">
    <property type="entry name" value="RpiR-like_SIS"/>
</dbReference>
<dbReference type="GO" id="GO:0003700">
    <property type="term" value="F:DNA-binding transcription factor activity"/>
    <property type="evidence" value="ECO:0007669"/>
    <property type="project" value="InterPro"/>
</dbReference>
<dbReference type="Pfam" id="PF01380">
    <property type="entry name" value="SIS"/>
    <property type="match status" value="1"/>
</dbReference>
<dbReference type="AlphaFoldDB" id="A0A7Z0J3C6"/>
<dbReference type="Proteomes" id="UP000560069">
    <property type="component" value="Unassembled WGS sequence"/>
</dbReference>
<keyword evidence="3" id="KW-0804">Transcription</keyword>
<sequence>MIKTPEPDAQSRPATEARPNTESGMGTDARLDTETRIDARIDARYGGLPPQERRVADFLLEHLGDLAIFSAADISRETGVSKATVSRLFRKLDFEDFREVKDHARALRSRGVPTAAPVTSADNEGSTGVQRHEARDHENLARLGAGLAEGRLQQAVGLLAAAERVIVLGLRNSYPVALHLHQQLIQTRSKVRLAPQPGQTLGEELAGIGAGDLVVAVGFRRRPVVFGKAVRAVASSPAQVLCIGDSTSRHYAMEADCWIECPIDSEGAFDSYAAAMSLVSLLANGVLNRQLGEGRKRISAIARAYDELDELEH</sequence>
<dbReference type="PANTHER" id="PTHR30514">
    <property type="entry name" value="GLUCOKINASE"/>
    <property type="match status" value="1"/>
</dbReference>
<dbReference type="InterPro" id="IPR001347">
    <property type="entry name" value="SIS_dom"/>
</dbReference>
<evidence type="ECO:0000313" key="6">
    <source>
        <dbReference type="EMBL" id="NYJ16866.1"/>
    </source>
</evidence>
<evidence type="ECO:0000256" key="1">
    <source>
        <dbReference type="ARBA" id="ARBA00023015"/>
    </source>
</evidence>
<reference evidence="6 7" key="1">
    <citation type="submission" date="2020-07" db="EMBL/GenBank/DDBJ databases">
        <title>Sequencing the genomes of 1000 actinobacteria strains.</title>
        <authorList>
            <person name="Klenk H.-P."/>
        </authorList>
    </citation>
    <scope>NUCLEOTIDE SEQUENCE [LARGE SCALE GENOMIC DNA]</scope>
    <source>
        <strain evidence="6 7">DSM 15664</strain>
    </source>
</reference>
<dbReference type="GO" id="GO:0003677">
    <property type="term" value="F:DNA binding"/>
    <property type="evidence" value="ECO:0007669"/>
    <property type="project" value="UniProtKB-KW"/>
</dbReference>
<dbReference type="InterPro" id="IPR047640">
    <property type="entry name" value="RpiR-like"/>
</dbReference>
<proteinExistence type="predicted"/>
<dbReference type="InterPro" id="IPR036388">
    <property type="entry name" value="WH-like_DNA-bd_sf"/>
</dbReference>
<dbReference type="Gene3D" id="1.10.10.10">
    <property type="entry name" value="Winged helix-like DNA-binding domain superfamily/Winged helix DNA-binding domain"/>
    <property type="match status" value="1"/>
</dbReference>
<dbReference type="PANTHER" id="PTHR30514:SF18">
    <property type="entry name" value="RPIR-FAMILY TRANSCRIPTIONAL REGULATOR"/>
    <property type="match status" value="1"/>
</dbReference>
<dbReference type="InterPro" id="IPR046348">
    <property type="entry name" value="SIS_dom_sf"/>
</dbReference>
<dbReference type="GO" id="GO:1901135">
    <property type="term" value="P:carbohydrate derivative metabolic process"/>
    <property type="evidence" value="ECO:0007669"/>
    <property type="project" value="InterPro"/>
</dbReference>
<dbReference type="Pfam" id="PF01418">
    <property type="entry name" value="HTH_6"/>
    <property type="match status" value="1"/>
</dbReference>
<feature type="domain" description="HTH rpiR-type" evidence="5">
    <location>
        <begin position="35"/>
        <end position="111"/>
    </location>
</feature>
<evidence type="ECO:0000259" key="5">
    <source>
        <dbReference type="PROSITE" id="PS51071"/>
    </source>
</evidence>
<name>A0A7Z0J3C6_9MICC</name>
<dbReference type="SUPFAM" id="SSF53697">
    <property type="entry name" value="SIS domain"/>
    <property type="match status" value="1"/>
</dbReference>
<evidence type="ECO:0000256" key="2">
    <source>
        <dbReference type="ARBA" id="ARBA00023125"/>
    </source>
</evidence>
<evidence type="ECO:0000256" key="3">
    <source>
        <dbReference type="ARBA" id="ARBA00023163"/>
    </source>
</evidence>
<evidence type="ECO:0000313" key="7">
    <source>
        <dbReference type="Proteomes" id="UP000560069"/>
    </source>
</evidence>